<dbReference type="Proteomes" id="UP000282423">
    <property type="component" value="Unassembled WGS sequence"/>
</dbReference>
<dbReference type="Gene3D" id="3.40.50.2000">
    <property type="entry name" value="Glycogen Phosphorylase B"/>
    <property type="match status" value="1"/>
</dbReference>
<protein>
    <recommendedName>
        <fullName evidence="1">Glycosyl transferase family 28 C-terminal domain-containing protein</fullName>
    </recommendedName>
</protein>
<organism evidence="2 3">
    <name type="scientific">Sphingobacterium puteale</name>
    <dbReference type="NCBI Taxonomy" id="2420510"/>
    <lineage>
        <taxon>Bacteria</taxon>
        <taxon>Pseudomonadati</taxon>
        <taxon>Bacteroidota</taxon>
        <taxon>Sphingobacteriia</taxon>
        <taxon>Sphingobacteriales</taxon>
        <taxon>Sphingobacteriaceae</taxon>
        <taxon>Sphingobacterium</taxon>
    </lineage>
</organism>
<accession>A0A420W1X5</accession>
<comment type="caution">
    <text evidence="2">The sequence shown here is derived from an EMBL/GenBank/DDBJ whole genome shotgun (WGS) entry which is preliminary data.</text>
</comment>
<dbReference type="EMBL" id="RBWS01000005">
    <property type="protein sequence ID" value="RKO72557.1"/>
    <property type="molecule type" value="Genomic_DNA"/>
</dbReference>
<dbReference type="OrthoDB" id="9805366at2"/>
<evidence type="ECO:0000313" key="3">
    <source>
        <dbReference type="Proteomes" id="UP000282423"/>
    </source>
</evidence>
<proteinExistence type="predicted"/>
<dbReference type="Pfam" id="PF04101">
    <property type="entry name" value="Glyco_tran_28_C"/>
    <property type="match status" value="1"/>
</dbReference>
<dbReference type="SUPFAM" id="SSF53756">
    <property type="entry name" value="UDP-Glycosyltransferase/glycogen phosphorylase"/>
    <property type="match status" value="1"/>
</dbReference>
<sequence length="395" mass="44940">MILPEDKKTLLIHCQYVYGLGHYVRMMELAKGLTGSFNVYFVNGGEPVLNFDIPEELNLIQIPAIYKQEETGILLPVDKHISLDVCFAARQNLIADLIEKINVDIVITEHFPFGLLFESEVRKLIEYVKHKNYNARIICSVREIIDSNKGSKRDDYICEILNQLYDLVLVHGDRQHIQLSDSFPLIDRIKVPIIHTGYIVSKEIECKQSQQPNTILASIAGGRLGDELLEALIDCHLSLSKKLDHKMILFSGAFQSDFQKQQTKVSALLSDKIELKEFNRTEYLSEMGSAKMIISLGGYNSMIESLSIGKSLLVYNRTFIGNNVEQDLRIGYFKRKGCLEVLNFDELKSSVLIEKIISQFNRPTLSRLTIDINGVSCSEKKILELVNSKSNEYLQ</sequence>
<name>A0A420W1X5_9SPHI</name>
<reference evidence="2 3" key="1">
    <citation type="submission" date="2018-10" db="EMBL/GenBank/DDBJ databases">
        <title>Sphingobacterium sp. M05W1-28.</title>
        <authorList>
            <person name="Cai H."/>
        </authorList>
    </citation>
    <scope>NUCLEOTIDE SEQUENCE [LARGE SCALE GENOMIC DNA]</scope>
    <source>
        <strain evidence="2 3">M05W1-28</strain>
    </source>
</reference>
<feature type="domain" description="Glycosyl transferase family 28 C-terminal" evidence="1">
    <location>
        <begin position="218"/>
        <end position="357"/>
    </location>
</feature>
<gene>
    <name evidence="2" type="ORF">D7322_07120</name>
</gene>
<keyword evidence="3" id="KW-1185">Reference proteome</keyword>
<evidence type="ECO:0000259" key="1">
    <source>
        <dbReference type="Pfam" id="PF04101"/>
    </source>
</evidence>
<dbReference type="GO" id="GO:0016758">
    <property type="term" value="F:hexosyltransferase activity"/>
    <property type="evidence" value="ECO:0007669"/>
    <property type="project" value="InterPro"/>
</dbReference>
<dbReference type="InterPro" id="IPR007235">
    <property type="entry name" value="Glyco_trans_28_C"/>
</dbReference>
<dbReference type="RefSeq" id="WP_121122669.1">
    <property type="nucleotide sequence ID" value="NZ_RBWS01000005.1"/>
</dbReference>
<evidence type="ECO:0000313" key="2">
    <source>
        <dbReference type="EMBL" id="RKO72557.1"/>
    </source>
</evidence>
<dbReference type="AlphaFoldDB" id="A0A420W1X5"/>